<evidence type="ECO:0000313" key="1">
    <source>
        <dbReference type="EMBL" id="CUI12346.1"/>
    </source>
</evidence>
<dbReference type="AlphaFoldDB" id="A0A0S4KHD0"/>
<dbReference type="OMA" id="IRQYGWM"/>
<reference evidence="2" key="1">
    <citation type="submission" date="2015-09" db="EMBL/GenBank/DDBJ databases">
        <authorList>
            <consortium name="Pathogen Informatics"/>
        </authorList>
    </citation>
    <scope>NUCLEOTIDE SEQUENCE [LARGE SCALE GENOMIC DNA]</scope>
    <source>
        <strain evidence="2">Lake Konstanz</strain>
    </source>
</reference>
<dbReference type="EMBL" id="CYKH01000236">
    <property type="protein sequence ID" value="CUI12346.1"/>
    <property type="molecule type" value="Genomic_DNA"/>
</dbReference>
<name>A0A0S4KHD0_BODSA</name>
<dbReference type="VEuPathDB" id="TriTrypDB:BSAL_58720"/>
<evidence type="ECO:0000313" key="2">
    <source>
        <dbReference type="Proteomes" id="UP000051952"/>
    </source>
</evidence>
<dbReference type="OrthoDB" id="270247at2759"/>
<proteinExistence type="predicted"/>
<protein>
    <submittedName>
        <fullName evidence="1">Uncharacterized protein</fullName>
    </submittedName>
</protein>
<keyword evidence="2" id="KW-1185">Reference proteome</keyword>
<sequence length="106" mass="11341">MSSDAVTTPPTVLCTSHTGEPVELSLDCSTFGFEPMTIVHFTKSRLNGRVGLVRGTSGGMLWFALFPSAEAAALPEALAAPVQTTSCRGREELIRQYGWMIHDGAV</sequence>
<dbReference type="Proteomes" id="UP000051952">
    <property type="component" value="Unassembled WGS sequence"/>
</dbReference>
<organism evidence="1 2">
    <name type="scientific">Bodo saltans</name>
    <name type="common">Flagellated protozoan</name>
    <dbReference type="NCBI Taxonomy" id="75058"/>
    <lineage>
        <taxon>Eukaryota</taxon>
        <taxon>Discoba</taxon>
        <taxon>Euglenozoa</taxon>
        <taxon>Kinetoplastea</taxon>
        <taxon>Metakinetoplastina</taxon>
        <taxon>Eubodonida</taxon>
        <taxon>Bodonidae</taxon>
        <taxon>Bodo</taxon>
    </lineage>
</organism>
<gene>
    <name evidence="1" type="ORF">BSAL_58720</name>
</gene>
<accession>A0A0S4KHD0</accession>